<evidence type="ECO:0000256" key="1">
    <source>
        <dbReference type="ARBA" id="ARBA00004651"/>
    </source>
</evidence>
<evidence type="ECO:0000313" key="8">
    <source>
        <dbReference type="Proteomes" id="UP000182737"/>
    </source>
</evidence>
<feature type="transmembrane region" description="Helical" evidence="5">
    <location>
        <begin position="292"/>
        <end position="317"/>
    </location>
</feature>
<dbReference type="Proteomes" id="UP000182737">
    <property type="component" value="Unassembled WGS sequence"/>
</dbReference>
<keyword evidence="2 5" id="KW-0812">Transmembrane</keyword>
<dbReference type="SUPFAM" id="SSF161098">
    <property type="entry name" value="MetI-like"/>
    <property type="match status" value="1"/>
</dbReference>
<dbReference type="OrthoDB" id="368362at2"/>
<dbReference type="Pfam" id="PF00528">
    <property type="entry name" value="BPD_transp_1"/>
    <property type="match status" value="1"/>
</dbReference>
<keyword evidence="8" id="KW-1185">Reference proteome</keyword>
<evidence type="ECO:0000256" key="2">
    <source>
        <dbReference type="ARBA" id="ARBA00022692"/>
    </source>
</evidence>
<dbReference type="GO" id="GO:0005886">
    <property type="term" value="C:plasma membrane"/>
    <property type="evidence" value="ECO:0007669"/>
    <property type="project" value="UniProtKB-SubCell"/>
</dbReference>
<protein>
    <submittedName>
        <fullName evidence="7">Putative aldouronate transport system permease protein</fullName>
    </submittedName>
</protein>
<evidence type="ECO:0000313" key="7">
    <source>
        <dbReference type="EMBL" id="SFI75468.1"/>
    </source>
</evidence>
<feature type="transmembrane region" description="Helical" evidence="5">
    <location>
        <begin position="238"/>
        <end position="256"/>
    </location>
</feature>
<accession>A0A1I3KSZ1</accession>
<dbReference type="CDD" id="cd06261">
    <property type="entry name" value="TM_PBP2"/>
    <property type="match status" value="1"/>
</dbReference>
<evidence type="ECO:0000256" key="3">
    <source>
        <dbReference type="ARBA" id="ARBA00022989"/>
    </source>
</evidence>
<dbReference type="Gene3D" id="1.10.3720.10">
    <property type="entry name" value="MetI-like"/>
    <property type="match status" value="1"/>
</dbReference>
<dbReference type="PROSITE" id="PS50928">
    <property type="entry name" value="ABC_TM1"/>
    <property type="match status" value="1"/>
</dbReference>
<dbReference type="EMBL" id="FORI01000005">
    <property type="protein sequence ID" value="SFI75468.1"/>
    <property type="molecule type" value="Genomic_DNA"/>
</dbReference>
<keyword evidence="5" id="KW-0813">Transport</keyword>
<dbReference type="AlphaFoldDB" id="A0A1I3KSZ1"/>
<comment type="subcellular location">
    <subcellularLocation>
        <location evidence="1 5">Cell membrane</location>
        <topology evidence="1 5">Multi-pass membrane protein</topology>
    </subcellularLocation>
</comment>
<dbReference type="PANTHER" id="PTHR43496:SF1">
    <property type="entry name" value="POLYGALACTURONAN_RHAMNOGALACTURONAN TRANSPORT SYSTEM PERMEASE PROTEIN YTEP"/>
    <property type="match status" value="1"/>
</dbReference>
<feature type="transmembrane region" description="Helical" evidence="5">
    <location>
        <begin position="99"/>
        <end position="120"/>
    </location>
</feature>
<evidence type="ECO:0000256" key="5">
    <source>
        <dbReference type="RuleBase" id="RU363032"/>
    </source>
</evidence>
<evidence type="ECO:0000256" key="4">
    <source>
        <dbReference type="ARBA" id="ARBA00023136"/>
    </source>
</evidence>
<dbReference type="RefSeq" id="WP_074931463.1">
    <property type="nucleotide sequence ID" value="NZ_FORI01000005.1"/>
</dbReference>
<reference evidence="8" key="1">
    <citation type="submission" date="2016-10" db="EMBL/GenBank/DDBJ databases">
        <authorList>
            <person name="Varghese N."/>
            <person name="Submissions S."/>
        </authorList>
    </citation>
    <scope>NUCLEOTIDE SEQUENCE [LARGE SCALE GENOMIC DNA]</scope>
    <source>
        <strain evidence="8">XBD1002</strain>
    </source>
</reference>
<dbReference type="InterPro" id="IPR035906">
    <property type="entry name" value="MetI-like_sf"/>
</dbReference>
<dbReference type="GO" id="GO:0055085">
    <property type="term" value="P:transmembrane transport"/>
    <property type="evidence" value="ECO:0007669"/>
    <property type="project" value="InterPro"/>
</dbReference>
<proteinExistence type="inferred from homology"/>
<evidence type="ECO:0000259" key="6">
    <source>
        <dbReference type="PROSITE" id="PS50928"/>
    </source>
</evidence>
<keyword evidence="3 5" id="KW-1133">Transmembrane helix</keyword>
<dbReference type="InterPro" id="IPR000515">
    <property type="entry name" value="MetI-like"/>
</dbReference>
<feature type="domain" description="ABC transmembrane type-1" evidence="6">
    <location>
        <begin position="95"/>
        <end position="313"/>
    </location>
</feature>
<keyword evidence="4 5" id="KW-0472">Membrane</keyword>
<gene>
    <name evidence="7" type="ORF">SAMN04487775_105142</name>
</gene>
<comment type="similarity">
    <text evidence="5">Belongs to the binding-protein-dependent transport system permease family.</text>
</comment>
<feature type="transmembrane region" description="Helical" evidence="5">
    <location>
        <begin position="35"/>
        <end position="53"/>
    </location>
</feature>
<dbReference type="PANTHER" id="PTHR43496">
    <property type="entry name" value="PROTEIN LPLB"/>
    <property type="match status" value="1"/>
</dbReference>
<name>A0A1I3KSZ1_9SPIR</name>
<sequence length="326" mass="37267">MKNKKESGSVSNSETTELVKLNKKSKWKLLGKQKMLILMSLPFVLYIILFRYIPLWGWTMAFQDYKPYKTFAQQDWVGLKWFFQLFTEKEFLLSLRNTVGMSLISTALGYITAILLAVFMNEVRYIGIKRFVQTVSYLPHFLSWVIVTGLVANVLVGDKTGILNSILLGLHLIDEPIQWLAKQSYFWHIIGWTYVWKEVGWNTIVYLGAMTAIDPCLYEAAQIDGCGRLRKIWHITLPGIKATIIIMMIMSAGHILDANFEMPYLLQNGMIQDVAETIDIYVLKYGFKLSRYGLATAAGIFKNVVNILLLVIANTIAKKSGEERLI</sequence>
<organism evidence="7 8">
    <name type="scientific">Treponema bryantii</name>
    <dbReference type="NCBI Taxonomy" id="163"/>
    <lineage>
        <taxon>Bacteria</taxon>
        <taxon>Pseudomonadati</taxon>
        <taxon>Spirochaetota</taxon>
        <taxon>Spirochaetia</taxon>
        <taxon>Spirochaetales</taxon>
        <taxon>Treponemataceae</taxon>
        <taxon>Treponema</taxon>
    </lineage>
</organism>